<reference evidence="1 2" key="1">
    <citation type="submission" date="2019-02" db="EMBL/GenBank/DDBJ databases">
        <title>Opniocepnalus argus genome.</title>
        <authorList>
            <person name="Zhou C."/>
            <person name="Xiao S."/>
        </authorList>
    </citation>
    <scope>NUCLEOTIDE SEQUENCE [LARGE SCALE GENOMIC DNA]</scope>
    <source>
        <strain evidence="1">OARG1902GOOAL</strain>
        <tissue evidence="1">Muscle</tissue>
    </source>
</reference>
<dbReference type="Proteomes" id="UP000503349">
    <property type="component" value="Chromosome 13"/>
</dbReference>
<keyword evidence="2" id="KW-1185">Reference proteome</keyword>
<reference evidence="2" key="2">
    <citation type="submission" date="2019-02" db="EMBL/GenBank/DDBJ databases">
        <title>Opniocepnalus argus Var Kimnra genome.</title>
        <authorList>
            <person name="Zhou C."/>
            <person name="Xiao S."/>
        </authorList>
    </citation>
    <scope>NUCLEOTIDE SEQUENCE [LARGE SCALE GENOMIC DNA]</scope>
</reference>
<accession>A0A6G1Q796</accession>
<evidence type="ECO:0000313" key="2">
    <source>
        <dbReference type="Proteomes" id="UP000503349"/>
    </source>
</evidence>
<evidence type="ECO:0000313" key="1">
    <source>
        <dbReference type="EMBL" id="KAF3698299.1"/>
    </source>
</evidence>
<sequence>MQDKQQFRLHPFSFYPTVNFYYQQCDDAFLNISSSVSVFLSSKQTSVILNSTQSFTNSV</sequence>
<dbReference type="AlphaFoldDB" id="A0A6G1Q796"/>
<dbReference type="EMBL" id="CM015724">
    <property type="protein sequence ID" value="KAF3698299.1"/>
    <property type="molecule type" value="Genomic_DNA"/>
</dbReference>
<proteinExistence type="predicted"/>
<protein>
    <submittedName>
        <fullName evidence="1">Uncharacterized protein</fullName>
    </submittedName>
</protein>
<gene>
    <name evidence="1" type="ORF">EXN66_Car013980</name>
</gene>
<name>A0A6G1Q796_CHAAH</name>
<organism evidence="1 2">
    <name type="scientific">Channa argus</name>
    <name type="common">Northern snakehead</name>
    <name type="synonym">Ophicephalus argus</name>
    <dbReference type="NCBI Taxonomy" id="215402"/>
    <lineage>
        <taxon>Eukaryota</taxon>
        <taxon>Metazoa</taxon>
        <taxon>Chordata</taxon>
        <taxon>Craniata</taxon>
        <taxon>Vertebrata</taxon>
        <taxon>Euteleostomi</taxon>
        <taxon>Actinopterygii</taxon>
        <taxon>Neopterygii</taxon>
        <taxon>Teleostei</taxon>
        <taxon>Neoteleostei</taxon>
        <taxon>Acanthomorphata</taxon>
        <taxon>Anabantaria</taxon>
        <taxon>Anabantiformes</taxon>
        <taxon>Channoidei</taxon>
        <taxon>Channidae</taxon>
        <taxon>Channa</taxon>
    </lineage>
</organism>